<dbReference type="Proteomes" id="UP000231333">
    <property type="component" value="Unassembled WGS sequence"/>
</dbReference>
<comment type="caution">
    <text evidence="2">The sequence shown here is derived from an EMBL/GenBank/DDBJ whole genome shotgun (WGS) entry which is preliminary data.</text>
</comment>
<name>A0A2H0QVA2_9BACT</name>
<protein>
    <recommendedName>
        <fullName evidence="4">DoxX family protein</fullName>
    </recommendedName>
</protein>
<keyword evidence="1" id="KW-0812">Transmembrane</keyword>
<gene>
    <name evidence="2" type="ORF">COV34_01170</name>
</gene>
<evidence type="ECO:0000313" key="3">
    <source>
        <dbReference type="Proteomes" id="UP000231333"/>
    </source>
</evidence>
<keyword evidence="1" id="KW-0472">Membrane</keyword>
<sequence>MEKMLKTSPHKHHLLTALRLTLAIIFIWFGLLKIFGFNPVFDLVYHSMVPWFSDGAGLITLGIIETILGIMILINKARSLTHVLLVAHLAGTFSTFLYGWHVVFDPYFPVLSLAGEFVVKNLTLAFSALVVLAYED</sequence>
<reference evidence="2 3" key="1">
    <citation type="submission" date="2017-09" db="EMBL/GenBank/DDBJ databases">
        <title>Depth-based differentiation of microbial function through sediment-hosted aquifers and enrichment of novel symbionts in the deep terrestrial subsurface.</title>
        <authorList>
            <person name="Probst A.J."/>
            <person name="Ladd B."/>
            <person name="Jarett J.K."/>
            <person name="Geller-Mcgrath D.E."/>
            <person name="Sieber C.M."/>
            <person name="Emerson J.B."/>
            <person name="Anantharaman K."/>
            <person name="Thomas B.C."/>
            <person name="Malmstrom R."/>
            <person name="Stieglmeier M."/>
            <person name="Klingl A."/>
            <person name="Woyke T."/>
            <person name="Ryan C.M."/>
            <person name="Banfield J.F."/>
        </authorList>
    </citation>
    <scope>NUCLEOTIDE SEQUENCE [LARGE SCALE GENOMIC DNA]</scope>
    <source>
        <strain evidence="2">CG10_big_fil_rev_8_21_14_0_10_42_12</strain>
    </source>
</reference>
<evidence type="ECO:0008006" key="4">
    <source>
        <dbReference type="Google" id="ProtNLM"/>
    </source>
</evidence>
<dbReference type="AlphaFoldDB" id="A0A2H0QVA2"/>
<feature type="transmembrane region" description="Helical" evidence="1">
    <location>
        <begin position="81"/>
        <end position="101"/>
    </location>
</feature>
<feature type="transmembrane region" description="Helical" evidence="1">
    <location>
        <begin position="107"/>
        <end position="134"/>
    </location>
</feature>
<proteinExistence type="predicted"/>
<evidence type="ECO:0000256" key="1">
    <source>
        <dbReference type="SAM" id="Phobius"/>
    </source>
</evidence>
<feature type="transmembrane region" description="Helical" evidence="1">
    <location>
        <begin position="12"/>
        <end position="35"/>
    </location>
</feature>
<organism evidence="2 3">
    <name type="scientific">Candidatus Zambryskibacteria bacterium CG10_big_fil_rev_8_21_14_0_10_42_12</name>
    <dbReference type="NCBI Taxonomy" id="1975115"/>
    <lineage>
        <taxon>Bacteria</taxon>
        <taxon>Candidatus Zambryskiibacteriota</taxon>
    </lineage>
</organism>
<dbReference type="EMBL" id="PCXL01000011">
    <property type="protein sequence ID" value="PIR38209.1"/>
    <property type="molecule type" value="Genomic_DNA"/>
</dbReference>
<keyword evidence="1" id="KW-1133">Transmembrane helix</keyword>
<feature type="transmembrane region" description="Helical" evidence="1">
    <location>
        <begin position="55"/>
        <end position="74"/>
    </location>
</feature>
<evidence type="ECO:0000313" key="2">
    <source>
        <dbReference type="EMBL" id="PIR38209.1"/>
    </source>
</evidence>
<accession>A0A2H0QVA2</accession>